<dbReference type="InterPro" id="IPR024441">
    <property type="entry name" value="Homeodomain1_C"/>
</dbReference>
<dbReference type="GO" id="GO:0003677">
    <property type="term" value="F:DNA binding"/>
    <property type="evidence" value="ECO:0007669"/>
    <property type="project" value="UniProtKB-KW"/>
</dbReference>
<feature type="region of interest" description="Disordered" evidence="5">
    <location>
        <begin position="340"/>
        <end position="395"/>
    </location>
</feature>
<feature type="compositionally biased region" description="Basic and acidic residues" evidence="5">
    <location>
        <begin position="286"/>
        <end position="298"/>
    </location>
</feature>
<organism evidence="9">
    <name type="scientific">Coprinellus disseminatus</name>
    <name type="common">Fairy ink cap fungus</name>
    <dbReference type="NCBI Taxonomy" id="71703"/>
    <lineage>
        <taxon>Eukaryota</taxon>
        <taxon>Fungi</taxon>
        <taxon>Dikarya</taxon>
        <taxon>Basidiomycota</taxon>
        <taxon>Agaricomycotina</taxon>
        <taxon>Agaricomycetes</taxon>
        <taxon>Agaricomycetidae</taxon>
        <taxon>Agaricales</taxon>
        <taxon>Agaricineae</taxon>
        <taxon>Psathyrellaceae</taxon>
        <taxon>Coprinellus</taxon>
    </lineage>
</organism>
<feature type="region of interest" description="Disordered" evidence="5">
    <location>
        <begin position="235"/>
        <end position="272"/>
    </location>
</feature>
<proteinExistence type="inferred from homology"/>
<feature type="compositionally biased region" description="Pro residues" evidence="5">
    <location>
        <begin position="259"/>
        <end position="269"/>
    </location>
</feature>
<feature type="domain" description="Mating-type protein A-alpha/beta 1 N-terminal" evidence="7">
    <location>
        <begin position="7"/>
        <end position="89"/>
    </location>
</feature>
<dbReference type="CDD" id="cd00086">
    <property type="entry name" value="homeodomain"/>
    <property type="match status" value="1"/>
</dbReference>
<dbReference type="GO" id="GO:0006355">
    <property type="term" value="P:regulation of DNA-templated transcription"/>
    <property type="evidence" value="ECO:0007669"/>
    <property type="project" value="InterPro"/>
</dbReference>
<dbReference type="Pfam" id="PF12731">
    <property type="entry name" value="Mating_N"/>
    <property type="match status" value="1"/>
</dbReference>
<reference evidence="9" key="1">
    <citation type="journal article" date="2006" name="Genetics">
        <title>Evolution of the bipolar mating system of the mushroom Coprinellus disseminatus from its tetrapolar ancestors involves loss of mating-type-specific pheromone receptor function.</title>
        <authorList>
            <person name="James T.Y."/>
            <person name="Srivilai P."/>
            <person name="Kuees U."/>
            <person name="Vilgalys R."/>
        </authorList>
    </citation>
    <scope>NUCLEOTIDE SEQUENCE</scope>
    <source>
        <strain evidence="9">TJ-01-16.3</strain>
    </source>
</reference>
<dbReference type="InterPro" id="IPR008422">
    <property type="entry name" value="KN_HD"/>
</dbReference>
<protein>
    <submittedName>
        <fullName evidence="9">Homeodomain mating-type protein</fullName>
    </submittedName>
</protein>
<evidence type="ECO:0000256" key="3">
    <source>
        <dbReference type="ARBA" id="ARBA00023155"/>
    </source>
</evidence>
<keyword evidence="2" id="KW-0238">DNA-binding</keyword>
<accession>Q1WMN7</accession>
<evidence type="ECO:0000256" key="1">
    <source>
        <dbReference type="ARBA" id="ARBA00005800"/>
    </source>
</evidence>
<keyword evidence="3" id="KW-0371">Homeobox</keyword>
<dbReference type="Pfam" id="PF05920">
    <property type="entry name" value="Homeobox_KN"/>
    <property type="match status" value="1"/>
</dbReference>
<dbReference type="InterPro" id="IPR001356">
    <property type="entry name" value="HD"/>
</dbReference>
<evidence type="ECO:0000256" key="4">
    <source>
        <dbReference type="ARBA" id="ARBA00023242"/>
    </source>
</evidence>
<evidence type="ECO:0000259" key="6">
    <source>
        <dbReference type="Pfam" id="PF05920"/>
    </source>
</evidence>
<keyword evidence="4 9" id="KW-0539">Nucleus</keyword>
<dbReference type="Pfam" id="PF12737">
    <property type="entry name" value="Mating_C"/>
    <property type="match status" value="1"/>
</dbReference>
<evidence type="ECO:0000259" key="8">
    <source>
        <dbReference type="Pfam" id="PF12737"/>
    </source>
</evidence>
<dbReference type="Gene3D" id="1.10.10.60">
    <property type="entry name" value="Homeodomain-like"/>
    <property type="match status" value="1"/>
</dbReference>
<evidence type="ECO:0000256" key="5">
    <source>
        <dbReference type="SAM" id="MobiDB-lite"/>
    </source>
</evidence>
<sequence length="595" mass="64594">MGAFPFDQEISSSVDALNGQLFSSLSGSNETLKGFMTNWVSFEDRFRGICDDLHEDTIRKVDSFASVVAAVVGGVSNTHTAFERISSEAGTTIDEALFVDGAERSPSLAPYIGLASQWLAGNIYNPYPSPATRDGIAKKSNSSRRDVDNWFLDVRKKIGWNELRKSQFSNKRADIVDAATRFFLDIDPSRPLPPALESSFAHIQNRVKELYADKFQASHLATKLEKAVVDITLGGKRRGKRHSPSLSKPEADRIYPTPRASPPLAPSPTPTTLELPLAALRDDVPVLVPEPKEQEGSLKRRRSPSTKGSRSPSPTLQRHLSIVPPEGFLPSPVFSTFDETELQQPPHYPTSEASASLKRKRRSSGASNPEELPSLKRVRTASISQPQAASDPLPVTHATTEELSWDQLLDFSILPLPVSLFSADDIVGPVDVSPFDFLSWEQYGCGSLALLQVTSSSSSTFDVGVVDSFSMQQTKPLDDGLSHSDSIPHSEPSGLLEELLSTKATGPYNLPNISSDFVLPANQAIDPIALPTDTDCLPNFPVPLHMTPQAILAQAQVTPEPATATPKSGLRAKQEQLRLLQAQIAALTAEIASES</sequence>
<feature type="compositionally biased region" description="Polar residues" evidence="5">
    <location>
        <begin position="305"/>
        <end position="318"/>
    </location>
</feature>
<name>Q1WMN7_COPDI</name>
<dbReference type="InterPro" id="IPR024333">
    <property type="entry name" value="Mating-type_A-alpha/beta_1_N"/>
</dbReference>
<feature type="region of interest" description="Disordered" evidence="5">
    <location>
        <begin position="286"/>
        <end position="324"/>
    </location>
</feature>
<dbReference type="SUPFAM" id="SSF46689">
    <property type="entry name" value="Homeodomain-like"/>
    <property type="match status" value="1"/>
</dbReference>
<evidence type="ECO:0000256" key="2">
    <source>
        <dbReference type="ARBA" id="ARBA00023125"/>
    </source>
</evidence>
<dbReference type="InterPro" id="IPR009057">
    <property type="entry name" value="Homeodomain-like_sf"/>
</dbReference>
<comment type="similarity">
    <text evidence="1">Belongs to the TALE/M-ATYP homeobox family.</text>
</comment>
<feature type="domain" description="Mating-type protein C-terminal" evidence="8">
    <location>
        <begin position="194"/>
        <end position="592"/>
    </location>
</feature>
<dbReference type="AlphaFoldDB" id="Q1WMN7"/>
<feature type="domain" description="KN homeodomain" evidence="6">
    <location>
        <begin position="118"/>
        <end position="156"/>
    </location>
</feature>
<gene>
    <name evidence="9" type="primary">CDA1</name>
</gene>
<evidence type="ECO:0000313" key="9">
    <source>
        <dbReference type="EMBL" id="AAZ20172.1"/>
    </source>
</evidence>
<dbReference type="EMBL" id="DQ056228">
    <property type="protein sequence ID" value="AAZ20172.1"/>
    <property type="molecule type" value="Genomic_DNA"/>
</dbReference>
<evidence type="ECO:0000259" key="7">
    <source>
        <dbReference type="Pfam" id="PF12731"/>
    </source>
</evidence>